<dbReference type="Gene3D" id="3.30.360.20">
    <property type="entry name" value="RNA 3'-terminal phosphate cyclase, insert domain"/>
    <property type="match status" value="1"/>
</dbReference>
<name>A0A812ZJ10_9DINO</name>
<feature type="domain" description="tRNA ligase phosphodiesterase" evidence="4">
    <location>
        <begin position="189"/>
        <end position="269"/>
    </location>
</feature>
<dbReference type="InterPro" id="IPR009097">
    <property type="entry name" value="Cyclic_Pdiesterase"/>
</dbReference>
<evidence type="ECO:0000313" key="5">
    <source>
        <dbReference type="EMBL" id="CAE7830397.1"/>
    </source>
</evidence>
<reference evidence="5" key="1">
    <citation type="submission" date="2021-02" db="EMBL/GenBank/DDBJ databases">
        <authorList>
            <person name="Dougan E. K."/>
            <person name="Rhodes N."/>
            <person name="Thang M."/>
            <person name="Chan C."/>
        </authorList>
    </citation>
    <scope>NUCLEOTIDE SEQUENCE</scope>
</reference>
<feature type="compositionally biased region" description="Basic and acidic residues" evidence="1">
    <location>
        <begin position="513"/>
        <end position="524"/>
    </location>
</feature>
<evidence type="ECO:0000259" key="4">
    <source>
        <dbReference type="Pfam" id="PF08302"/>
    </source>
</evidence>
<feature type="region of interest" description="Disordered" evidence="1">
    <location>
        <begin position="505"/>
        <end position="524"/>
    </location>
</feature>
<proteinExistence type="predicted"/>
<dbReference type="PANTHER" id="PTHR11096">
    <property type="entry name" value="RNA 3' TERMINAL PHOSPHATE CYCLASE"/>
    <property type="match status" value="1"/>
</dbReference>
<dbReference type="InterPro" id="IPR013792">
    <property type="entry name" value="RNA3'P_cycl/enolpyr_Trfase_a/b"/>
</dbReference>
<dbReference type="GO" id="GO:0003963">
    <property type="term" value="F:RNA-3'-phosphate cyclase activity"/>
    <property type="evidence" value="ECO:0007669"/>
    <property type="project" value="TreeGrafter"/>
</dbReference>
<dbReference type="Pfam" id="PF05189">
    <property type="entry name" value="RTC_insert"/>
    <property type="match status" value="1"/>
</dbReference>
<dbReference type="Proteomes" id="UP000601435">
    <property type="component" value="Unassembled WGS sequence"/>
</dbReference>
<dbReference type="SUPFAM" id="SSF55144">
    <property type="entry name" value="LigT-like"/>
    <property type="match status" value="1"/>
</dbReference>
<dbReference type="Pfam" id="PF08302">
    <property type="entry name" value="tRNA_lig_CPD"/>
    <property type="match status" value="1"/>
</dbReference>
<sequence length="923" mass="98810">MVLALLNLCHPEDEEGEFSHAAEVCTARISGRGLSHLSLVPQATDATAVVLSAGESAEVLTDEEKCQFDVYADLDMSLPQQALLQSALSKLYDAGLLSEESFTEDLYQHAVEAAKAHEVDLSKRWKTLYWMVALDWQSILWEKEEGRFLEALAKAMQSIQTAHAPSLQPIADPHVTLLWVPELGRETSQAQEELERTEGHEVQVTVHALCWDEGLGLIALRASLDSTCAHLCQNLHPHITVARLPGVAAKLSNDMLKRQEEGDASVKQVSLQPFTVTGLVQRQLSAESLASAAASAAALPEGNPVCDFGLAATGESVDVWATYDASVRFRKISRALSTLICPVSEPLVHCKGWPPKLRGKMWLTFHERPLSSQSMRALEQLQKQNSFQTLHAAVAYFQISEDFLRKPLAEMQQELAQRLSGRGAEALEQSLQALATWQGLSLEKPSFYVQCKAAGSQEQTVRLRQAMAGAVAGLVQWSPDLKAAVTLSVQTRDDWILLGLVLSGSGARGSAKAPKEAEATASKDAKVSGPNLYLTSEIKPIEPPSTSGGLDLDGSHLEGGGQLLRNAVAYAAVLKREVRVRNVRSGRSAPGLRPSHLAAVEGVSRLAGGFCEGLAAGSTAFRYVTEQDNDLTELVVDAGTGGSTMLMLQALLPVMLARSGMLKSTVQVTLQGGTNVCSPKDGKVTAPQVEYMQLVLFPMLRLLLGVNLEMDVHKKGFLGGGGEVVVRASAPCWPLPCFELLNCGAVRSVSAAVYSSAGVPRHVLGRMVEGDLKKRPAGASILLKERLPDAQVHLNSQECPSNGGDACGLVVAVETEHSIFGGDSMGRRGASAESVGEEAVRKALDALGGGGCTDEHLEDQLVIFMALAKGRSRLRLGRATRCLHLQTAIWLAQQFGASVQLVQDEANPILEICGVGGALEAGV</sequence>
<dbReference type="InterPro" id="IPR015965">
    <property type="entry name" value="tRNA_lig_PDEase"/>
</dbReference>
<organism evidence="5 6">
    <name type="scientific">Symbiodinium necroappetens</name>
    <dbReference type="NCBI Taxonomy" id="1628268"/>
    <lineage>
        <taxon>Eukaryota</taxon>
        <taxon>Sar</taxon>
        <taxon>Alveolata</taxon>
        <taxon>Dinophyceae</taxon>
        <taxon>Suessiales</taxon>
        <taxon>Symbiodiniaceae</taxon>
        <taxon>Symbiodinium</taxon>
    </lineage>
</organism>
<dbReference type="InterPro" id="IPR013791">
    <property type="entry name" value="RNA3'-term_phos_cycl_insert"/>
</dbReference>
<feature type="domain" description="RNA 3'-terminal phosphate cyclase" evidence="2">
    <location>
        <begin position="557"/>
        <end position="896"/>
    </location>
</feature>
<comment type="caution">
    <text evidence="5">The sequence shown here is derived from an EMBL/GenBank/DDBJ whole genome shotgun (WGS) entry which is preliminary data.</text>
</comment>
<dbReference type="PANTHER" id="PTHR11096:SF0">
    <property type="entry name" value="RNA 3'-TERMINAL PHOSPHATE CYCLASE"/>
    <property type="match status" value="1"/>
</dbReference>
<evidence type="ECO:0000259" key="3">
    <source>
        <dbReference type="Pfam" id="PF05189"/>
    </source>
</evidence>
<dbReference type="GO" id="GO:0005524">
    <property type="term" value="F:ATP binding"/>
    <property type="evidence" value="ECO:0007669"/>
    <property type="project" value="InterPro"/>
</dbReference>
<evidence type="ECO:0000256" key="1">
    <source>
        <dbReference type="SAM" id="MobiDB-lite"/>
    </source>
</evidence>
<dbReference type="SUPFAM" id="SSF55205">
    <property type="entry name" value="EPT/RTPC-like"/>
    <property type="match status" value="1"/>
</dbReference>
<protein>
    <submittedName>
        <fullName evidence="5">RtcA protein</fullName>
    </submittedName>
</protein>
<dbReference type="Pfam" id="PF01137">
    <property type="entry name" value="RTC"/>
    <property type="match status" value="1"/>
</dbReference>
<dbReference type="AlphaFoldDB" id="A0A812ZJ10"/>
<dbReference type="InterPro" id="IPR036553">
    <property type="entry name" value="RPTC_insert"/>
</dbReference>
<keyword evidence="6" id="KW-1185">Reference proteome</keyword>
<evidence type="ECO:0000259" key="2">
    <source>
        <dbReference type="Pfam" id="PF01137"/>
    </source>
</evidence>
<gene>
    <name evidence="5" type="primary">RtcA</name>
    <name evidence="5" type="ORF">SNEC2469_LOCUS24827</name>
</gene>
<dbReference type="InterPro" id="IPR000228">
    <property type="entry name" value="RNA3'_term_phos_cyc"/>
</dbReference>
<dbReference type="SUPFAM" id="SSF52913">
    <property type="entry name" value="RNA 3'-terminal phosphate cyclase, RPTC, insert domain"/>
    <property type="match status" value="1"/>
</dbReference>
<dbReference type="EMBL" id="CAJNJA010048330">
    <property type="protein sequence ID" value="CAE7830397.1"/>
    <property type="molecule type" value="Genomic_DNA"/>
</dbReference>
<accession>A0A812ZJ10</accession>
<evidence type="ECO:0000313" key="6">
    <source>
        <dbReference type="Proteomes" id="UP000601435"/>
    </source>
</evidence>
<dbReference type="GO" id="GO:0006388">
    <property type="term" value="P:tRNA splicing, via endonucleolytic cleavage and ligation"/>
    <property type="evidence" value="ECO:0007669"/>
    <property type="project" value="InterPro"/>
</dbReference>
<dbReference type="InterPro" id="IPR037136">
    <property type="entry name" value="RNA3'_phos_cyclase_dom_sf"/>
</dbReference>
<dbReference type="GO" id="GO:0003972">
    <property type="term" value="F:RNA ligase (ATP) activity"/>
    <property type="evidence" value="ECO:0007669"/>
    <property type="project" value="InterPro"/>
</dbReference>
<dbReference type="InterPro" id="IPR023797">
    <property type="entry name" value="RNA3'_phos_cyclase_dom"/>
</dbReference>
<dbReference type="OrthoDB" id="25029at2759"/>
<feature type="domain" description="RNA 3'-terminal phosphate cyclase insert" evidence="3">
    <location>
        <begin position="743"/>
        <end position="846"/>
    </location>
</feature>
<dbReference type="Gene3D" id="3.65.10.20">
    <property type="entry name" value="RNA 3'-terminal phosphate cyclase domain"/>
    <property type="match status" value="1"/>
</dbReference>